<dbReference type="Proteomes" id="UP001071230">
    <property type="component" value="Unassembled WGS sequence"/>
</dbReference>
<dbReference type="Proteomes" id="UP000836597">
    <property type="component" value="Chromosome"/>
</dbReference>
<dbReference type="GO" id="GO:0005886">
    <property type="term" value="C:plasma membrane"/>
    <property type="evidence" value="ECO:0007669"/>
    <property type="project" value="UniProtKB-SubCell"/>
</dbReference>
<evidence type="ECO:0000313" key="9">
    <source>
        <dbReference type="EMBL" id="CEJ06913.1"/>
    </source>
</evidence>
<dbReference type="KEGG" id="aacx:DEACI_1692"/>
<dbReference type="SUPFAM" id="SSF161098">
    <property type="entry name" value="MetI-like"/>
    <property type="match status" value="1"/>
</dbReference>
<feature type="transmembrane region" description="Helical" evidence="6">
    <location>
        <begin position="171"/>
        <end position="189"/>
    </location>
</feature>
<reference evidence="8" key="2">
    <citation type="submission" date="2020-01" db="EMBL/GenBank/DDBJ databases">
        <authorList>
            <person name="Hornung B."/>
        </authorList>
    </citation>
    <scope>NUCLEOTIDE SEQUENCE</scope>
    <source>
        <strain evidence="8">PacBioINE</strain>
    </source>
</reference>
<feature type="transmembrane region" description="Helical" evidence="6">
    <location>
        <begin position="75"/>
        <end position="92"/>
    </location>
</feature>
<dbReference type="Pfam" id="PF00528">
    <property type="entry name" value="BPD_transp_1"/>
    <property type="match status" value="1"/>
</dbReference>
<dbReference type="GO" id="GO:0055085">
    <property type="term" value="P:transmembrane transport"/>
    <property type="evidence" value="ECO:0007669"/>
    <property type="project" value="InterPro"/>
</dbReference>
<evidence type="ECO:0000259" key="7">
    <source>
        <dbReference type="PROSITE" id="PS50928"/>
    </source>
</evidence>
<dbReference type="InterPro" id="IPR000515">
    <property type="entry name" value="MetI-like"/>
</dbReference>
<feature type="transmembrane region" description="Helical" evidence="6">
    <location>
        <begin position="137"/>
        <end position="159"/>
    </location>
</feature>
<proteinExistence type="inferred from homology"/>
<dbReference type="CDD" id="cd06261">
    <property type="entry name" value="TM_PBP2"/>
    <property type="match status" value="1"/>
</dbReference>
<keyword evidence="3 6" id="KW-0812">Transmembrane</keyword>
<dbReference type="InterPro" id="IPR035906">
    <property type="entry name" value="MetI-like_sf"/>
</dbReference>
<dbReference type="AlphaFoldDB" id="A0A8S0W7R0"/>
<evidence type="ECO:0000313" key="8">
    <source>
        <dbReference type="EMBL" id="CAA7601039.1"/>
    </source>
</evidence>
<evidence type="ECO:0000256" key="3">
    <source>
        <dbReference type="ARBA" id="ARBA00022692"/>
    </source>
</evidence>
<keyword evidence="4 6" id="KW-1133">Transmembrane helix</keyword>
<feature type="transmembrane region" description="Helical" evidence="6">
    <location>
        <begin position="20"/>
        <end position="38"/>
    </location>
</feature>
<dbReference type="EMBL" id="LR746496">
    <property type="protein sequence ID" value="CAA7601039.1"/>
    <property type="molecule type" value="Genomic_DNA"/>
</dbReference>
<keyword evidence="2 6" id="KW-0813">Transport</keyword>
<protein>
    <submittedName>
        <fullName evidence="8">Binding-protein-dependent transport system inner membrane component</fullName>
    </submittedName>
    <submittedName>
        <fullName evidence="9">Carnitine transport permease protein OpuCB</fullName>
    </submittedName>
</protein>
<keyword evidence="10" id="KW-1185">Reference proteome</keyword>
<comment type="subcellular location">
    <subcellularLocation>
        <location evidence="6">Cell membrane</location>
        <topology evidence="6">Multi-pass membrane protein</topology>
    </subcellularLocation>
    <subcellularLocation>
        <location evidence="1">Membrane</location>
        <topology evidence="1">Multi-pass membrane protein</topology>
    </subcellularLocation>
</comment>
<dbReference type="RefSeq" id="WP_240984614.1">
    <property type="nucleotide sequence ID" value="NZ_CDGJ01000036.1"/>
</dbReference>
<sequence length="203" mass="21806">MGYAQLELCTWQTVEQVTVTLLLAIIVGVLLGLISYKVKPLEKPILILTNIIQTTPAFAVLVLSVPFLGVGFKPAILAMLIVCIMPIFRNTFVGLKNIKTGIIETSVGMGMTGWQCIYKVEFPLAIPVIMAGIKTSAVICVGISVLASYIGAGGLGYFIRYGLSLNDVKVLLMGAVPSSLLAIMLDVLLGRAERALRVRFFGT</sequence>
<dbReference type="PANTHER" id="PTHR30177:SF4">
    <property type="entry name" value="OSMOPROTECTANT IMPORT PERMEASE PROTEIN OSMW"/>
    <property type="match status" value="1"/>
</dbReference>
<evidence type="ECO:0000256" key="6">
    <source>
        <dbReference type="RuleBase" id="RU363032"/>
    </source>
</evidence>
<accession>A0A8S0W7R0</accession>
<reference evidence="9" key="1">
    <citation type="submission" date="2014-11" db="EMBL/GenBank/DDBJ databases">
        <authorList>
            <person name="Hornung B.V."/>
        </authorList>
    </citation>
    <scope>NUCLEOTIDE SEQUENCE</scope>
    <source>
        <strain evidence="9">INE</strain>
    </source>
</reference>
<evidence type="ECO:0000256" key="4">
    <source>
        <dbReference type="ARBA" id="ARBA00022989"/>
    </source>
</evidence>
<evidence type="ECO:0000256" key="1">
    <source>
        <dbReference type="ARBA" id="ARBA00004141"/>
    </source>
</evidence>
<evidence type="ECO:0000313" key="10">
    <source>
        <dbReference type="Proteomes" id="UP001071230"/>
    </source>
</evidence>
<dbReference type="GO" id="GO:0031460">
    <property type="term" value="P:glycine betaine transport"/>
    <property type="evidence" value="ECO:0007669"/>
    <property type="project" value="TreeGrafter"/>
</dbReference>
<evidence type="ECO:0000256" key="5">
    <source>
        <dbReference type="ARBA" id="ARBA00023136"/>
    </source>
</evidence>
<gene>
    <name evidence="9" type="ORF">DEACI_1367</name>
    <name evidence="8" type="ORF">DEACI_1692</name>
</gene>
<evidence type="ECO:0000256" key="2">
    <source>
        <dbReference type="ARBA" id="ARBA00022448"/>
    </source>
</evidence>
<dbReference type="PANTHER" id="PTHR30177">
    <property type="entry name" value="GLYCINE BETAINE/L-PROLINE TRANSPORT SYSTEM PERMEASE PROTEIN PROW"/>
    <property type="match status" value="1"/>
</dbReference>
<organism evidence="8">
    <name type="scientific">Acididesulfobacillus acetoxydans</name>
    <dbReference type="NCBI Taxonomy" id="1561005"/>
    <lineage>
        <taxon>Bacteria</taxon>
        <taxon>Bacillati</taxon>
        <taxon>Bacillota</taxon>
        <taxon>Clostridia</taxon>
        <taxon>Eubacteriales</taxon>
        <taxon>Peptococcaceae</taxon>
        <taxon>Acididesulfobacillus</taxon>
    </lineage>
</organism>
<feature type="transmembrane region" description="Helical" evidence="6">
    <location>
        <begin position="45"/>
        <end position="69"/>
    </location>
</feature>
<keyword evidence="5 6" id="KW-0472">Membrane</keyword>
<dbReference type="EMBL" id="CDGJ01000036">
    <property type="protein sequence ID" value="CEJ06913.1"/>
    <property type="molecule type" value="Genomic_DNA"/>
</dbReference>
<dbReference type="Gene3D" id="1.10.3720.10">
    <property type="entry name" value="MetI-like"/>
    <property type="match status" value="1"/>
</dbReference>
<comment type="similarity">
    <text evidence="6">Belongs to the binding-protein-dependent transport system permease family.</text>
</comment>
<dbReference type="InterPro" id="IPR051204">
    <property type="entry name" value="ABC_transp_perm/SBD"/>
</dbReference>
<dbReference type="PROSITE" id="PS50928">
    <property type="entry name" value="ABC_TM1"/>
    <property type="match status" value="1"/>
</dbReference>
<dbReference type="FunFam" id="1.10.3720.10:FF:000001">
    <property type="entry name" value="Glycine betaine ABC transporter, permease"/>
    <property type="match status" value="1"/>
</dbReference>
<name>A0A8S0W7R0_9FIRM</name>
<feature type="domain" description="ABC transmembrane type-1" evidence="7">
    <location>
        <begin position="10"/>
        <end position="189"/>
    </location>
</feature>